<evidence type="ECO:0000313" key="1">
    <source>
        <dbReference type="EMBL" id="KAG8660213.1"/>
    </source>
</evidence>
<gene>
    <name evidence="1" type="ORF">MANES_02G132200v8</name>
</gene>
<proteinExistence type="predicted"/>
<name>A0ACB7I8K9_MANES</name>
<dbReference type="Proteomes" id="UP000091857">
    <property type="component" value="Chromosome 2"/>
</dbReference>
<dbReference type="EMBL" id="CM004388">
    <property type="protein sequence ID" value="KAG8660213.1"/>
    <property type="molecule type" value="Genomic_DNA"/>
</dbReference>
<organism evidence="1 2">
    <name type="scientific">Manihot esculenta</name>
    <name type="common">Cassava</name>
    <name type="synonym">Jatropha manihot</name>
    <dbReference type="NCBI Taxonomy" id="3983"/>
    <lineage>
        <taxon>Eukaryota</taxon>
        <taxon>Viridiplantae</taxon>
        <taxon>Streptophyta</taxon>
        <taxon>Embryophyta</taxon>
        <taxon>Tracheophyta</taxon>
        <taxon>Spermatophyta</taxon>
        <taxon>Magnoliopsida</taxon>
        <taxon>eudicotyledons</taxon>
        <taxon>Gunneridae</taxon>
        <taxon>Pentapetalae</taxon>
        <taxon>rosids</taxon>
        <taxon>fabids</taxon>
        <taxon>Malpighiales</taxon>
        <taxon>Euphorbiaceae</taxon>
        <taxon>Crotonoideae</taxon>
        <taxon>Manihoteae</taxon>
        <taxon>Manihot</taxon>
    </lineage>
</organism>
<keyword evidence="2" id="KW-1185">Reference proteome</keyword>
<evidence type="ECO:0000313" key="2">
    <source>
        <dbReference type="Proteomes" id="UP000091857"/>
    </source>
</evidence>
<protein>
    <submittedName>
        <fullName evidence="1">Uncharacterized protein</fullName>
    </submittedName>
</protein>
<reference evidence="2" key="1">
    <citation type="journal article" date="2016" name="Nat. Biotechnol.">
        <title>Sequencing wild and cultivated cassava and related species reveals extensive interspecific hybridization and genetic diversity.</title>
        <authorList>
            <person name="Bredeson J.V."/>
            <person name="Lyons J.B."/>
            <person name="Prochnik S.E."/>
            <person name="Wu G.A."/>
            <person name="Ha C.M."/>
            <person name="Edsinger-Gonzales E."/>
            <person name="Grimwood J."/>
            <person name="Schmutz J."/>
            <person name="Rabbi I.Y."/>
            <person name="Egesi C."/>
            <person name="Nauluvula P."/>
            <person name="Lebot V."/>
            <person name="Ndunguru J."/>
            <person name="Mkamilo G."/>
            <person name="Bart R.S."/>
            <person name="Setter T.L."/>
            <person name="Gleadow R.M."/>
            <person name="Kulakow P."/>
            <person name="Ferguson M.E."/>
            <person name="Rounsley S."/>
            <person name="Rokhsar D.S."/>
        </authorList>
    </citation>
    <scope>NUCLEOTIDE SEQUENCE [LARGE SCALE GENOMIC DNA]</scope>
    <source>
        <strain evidence="2">cv. AM560-2</strain>
    </source>
</reference>
<comment type="caution">
    <text evidence="1">The sequence shown here is derived from an EMBL/GenBank/DDBJ whole genome shotgun (WGS) entry which is preliminary data.</text>
</comment>
<accession>A0ACB7I8K9</accession>
<sequence>MYFRFAMPPTSEKERGSNDVKLEDYKYKYYKELSRGSIKVKISSSAYRCPYCHGKKDYHFEDLLQHANSLGRVSQRIDLEERAQHLALEKYMNRHFNVKERSVYGTKTESSSAQTRDRDHFIFSPTHMSGDTDWKKSPMNVTKTESSPVHKRDRDHLISSPKYMSRHIDVRKHSGYATKTESSHVHKHNRDYLVVSPPLHEKGKDQLLVWPWMGIVANIQTRFQDGRRVGESGAKLRDELTRKGFETIRVHPLWNHLGHSGFAIVDFKKDWDGFRNALMFEKDYEVNNCGKKEYFKPPLKGRGDKLYGWIAREDDYNSRSIIGDHLRRNGDLKSVSGKEIEDRRKDSKLLTKLTDTLQMNRERLKEMEVKYNETSVSLNKLMEEKDAIIRAYNEEKRKMQQNERDHFEKIYLEHEKAMLRLEDQRKDLKEREKQLQQREFQNEDERRKLHHEKKKNERAILEQKKADESMLRLVEEQKIQKEKLHMEIIELQKKLDTRQALELEIERLKGSLQIMDHMRDEDMEVKKKMDTVRQELMEKEEELDILESLNQTLIVKERMNNDEVQGARKELISALREDPRALIRVKKMGELDGSPFQAAAKRKFSDDADGKAGELCSLWDHYLRDPSWHPFKIITDKEGHSEEIINEDDEKLKDLKSEYGDEVYNAVTKALREINEYNPSGRYIVREIWNFKENRRATLQEGVAHLLKQWKPRKRRKT</sequence>